<comment type="caution">
    <text evidence="2">The sequence shown here is derived from an EMBL/GenBank/DDBJ whole genome shotgun (WGS) entry which is preliminary data.</text>
</comment>
<keyword evidence="3" id="KW-1185">Reference proteome</keyword>
<dbReference type="EMBL" id="BGPR01156536">
    <property type="protein sequence ID" value="GBL79296.1"/>
    <property type="molecule type" value="Genomic_DNA"/>
</dbReference>
<organism evidence="2 3">
    <name type="scientific">Araneus ventricosus</name>
    <name type="common">Orbweaver spider</name>
    <name type="synonym">Epeira ventricosa</name>
    <dbReference type="NCBI Taxonomy" id="182803"/>
    <lineage>
        <taxon>Eukaryota</taxon>
        <taxon>Metazoa</taxon>
        <taxon>Ecdysozoa</taxon>
        <taxon>Arthropoda</taxon>
        <taxon>Chelicerata</taxon>
        <taxon>Arachnida</taxon>
        <taxon>Araneae</taxon>
        <taxon>Araneomorphae</taxon>
        <taxon>Entelegynae</taxon>
        <taxon>Araneoidea</taxon>
        <taxon>Araneidae</taxon>
        <taxon>Araneus</taxon>
    </lineage>
</organism>
<dbReference type="Proteomes" id="UP000499080">
    <property type="component" value="Unassembled WGS sequence"/>
</dbReference>
<protein>
    <submittedName>
        <fullName evidence="2">Uncharacterized protein</fullName>
    </submittedName>
</protein>
<dbReference type="AlphaFoldDB" id="A0A4Y2AJ73"/>
<evidence type="ECO:0000313" key="2">
    <source>
        <dbReference type="EMBL" id="GBL79296.1"/>
    </source>
</evidence>
<name>A0A4Y2AJ73_ARAVE</name>
<sequence>MRDSRSEDEGGRTAGQGHATIVSFVPLVDKGKHCSEEEDSFLSTAIIPSSARAVNEVSEWSSGELFRMIEKRELIGMDTLVFGERLLQPVARAVSKRIIASYSVAVSVR</sequence>
<gene>
    <name evidence="2" type="ORF">AVEN_111390_1</name>
    <name evidence="1" type="ORF">AVEN_51305_1</name>
</gene>
<evidence type="ECO:0000313" key="1">
    <source>
        <dbReference type="EMBL" id="GBL79252.1"/>
    </source>
</evidence>
<proteinExistence type="predicted"/>
<accession>A0A4Y2AJ73</accession>
<reference evidence="2 3" key="1">
    <citation type="journal article" date="2019" name="Sci. Rep.">
        <title>Orb-weaving spider Araneus ventricosus genome elucidates the spidroin gene catalogue.</title>
        <authorList>
            <person name="Kono N."/>
            <person name="Nakamura H."/>
            <person name="Ohtoshi R."/>
            <person name="Moran D.A.P."/>
            <person name="Shinohara A."/>
            <person name="Yoshida Y."/>
            <person name="Fujiwara M."/>
            <person name="Mori M."/>
            <person name="Tomita M."/>
            <person name="Arakawa K."/>
        </authorList>
    </citation>
    <scope>NUCLEOTIDE SEQUENCE [LARGE SCALE GENOMIC DNA]</scope>
</reference>
<dbReference type="EMBL" id="BGPR01156526">
    <property type="protein sequence ID" value="GBL79252.1"/>
    <property type="molecule type" value="Genomic_DNA"/>
</dbReference>
<evidence type="ECO:0000313" key="3">
    <source>
        <dbReference type="Proteomes" id="UP000499080"/>
    </source>
</evidence>